<reference evidence="1" key="2">
    <citation type="submission" date="2023-06" db="EMBL/GenBank/DDBJ databases">
        <authorList>
            <person name="Ma L."/>
            <person name="Liu K.-W."/>
            <person name="Li Z."/>
            <person name="Hsiao Y.-Y."/>
            <person name="Qi Y."/>
            <person name="Fu T."/>
            <person name="Tang G."/>
            <person name="Zhang D."/>
            <person name="Sun W.-H."/>
            <person name="Liu D.-K."/>
            <person name="Li Y."/>
            <person name="Chen G.-Z."/>
            <person name="Liu X.-D."/>
            <person name="Liao X.-Y."/>
            <person name="Jiang Y.-T."/>
            <person name="Yu X."/>
            <person name="Hao Y."/>
            <person name="Huang J."/>
            <person name="Zhao X.-W."/>
            <person name="Ke S."/>
            <person name="Chen Y.-Y."/>
            <person name="Wu W.-L."/>
            <person name="Hsu J.-L."/>
            <person name="Lin Y.-F."/>
            <person name="Huang M.-D."/>
            <person name="Li C.-Y."/>
            <person name="Huang L."/>
            <person name="Wang Z.-W."/>
            <person name="Zhao X."/>
            <person name="Zhong W.-Y."/>
            <person name="Peng D.-H."/>
            <person name="Ahmad S."/>
            <person name="Lan S."/>
            <person name="Zhang J.-S."/>
            <person name="Tsai W.-C."/>
            <person name="Van De Peer Y."/>
            <person name="Liu Z.-J."/>
        </authorList>
    </citation>
    <scope>NUCLEOTIDE SEQUENCE</scope>
    <source>
        <strain evidence="1">CP</strain>
        <tissue evidence="1">Leaves</tissue>
    </source>
</reference>
<sequence>MRDPNSGGMNPVSRLEDKINMFNFVRDPNSAGMIPEIILLEAVSPDRLVKFARDVGMGSTRRLLSI</sequence>
<protein>
    <submittedName>
        <fullName evidence="1">Uncharacterized protein</fullName>
    </submittedName>
</protein>
<organism evidence="1 2">
    <name type="scientific">Acorus calamus</name>
    <name type="common">Sweet flag</name>
    <dbReference type="NCBI Taxonomy" id="4465"/>
    <lineage>
        <taxon>Eukaryota</taxon>
        <taxon>Viridiplantae</taxon>
        <taxon>Streptophyta</taxon>
        <taxon>Embryophyta</taxon>
        <taxon>Tracheophyta</taxon>
        <taxon>Spermatophyta</taxon>
        <taxon>Magnoliopsida</taxon>
        <taxon>Liliopsida</taxon>
        <taxon>Acoraceae</taxon>
        <taxon>Acorus</taxon>
    </lineage>
</organism>
<dbReference type="EMBL" id="JAUJYO010000018">
    <property type="protein sequence ID" value="KAK1289165.1"/>
    <property type="molecule type" value="Genomic_DNA"/>
</dbReference>
<gene>
    <name evidence="1" type="ORF">QJS10_CPB18g02038</name>
</gene>
<evidence type="ECO:0000313" key="2">
    <source>
        <dbReference type="Proteomes" id="UP001180020"/>
    </source>
</evidence>
<proteinExistence type="predicted"/>
<evidence type="ECO:0000313" key="1">
    <source>
        <dbReference type="EMBL" id="KAK1289165.1"/>
    </source>
</evidence>
<accession>A0AAV9CK25</accession>
<dbReference type="Proteomes" id="UP001180020">
    <property type="component" value="Unassembled WGS sequence"/>
</dbReference>
<name>A0AAV9CK25_ACOCL</name>
<comment type="caution">
    <text evidence="1">The sequence shown here is derived from an EMBL/GenBank/DDBJ whole genome shotgun (WGS) entry which is preliminary data.</text>
</comment>
<dbReference type="AlphaFoldDB" id="A0AAV9CK25"/>
<keyword evidence="2" id="KW-1185">Reference proteome</keyword>
<reference evidence="1" key="1">
    <citation type="journal article" date="2023" name="Nat. Commun.">
        <title>Diploid and tetraploid genomes of Acorus and the evolution of monocots.</title>
        <authorList>
            <person name="Ma L."/>
            <person name="Liu K.W."/>
            <person name="Li Z."/>
            <person name="Hsiao Y.Y."/>
            <person name="Qi Y."/>
            <person name="Fu T."/>
            <person name="Tang G.D."/>
            <person name="Zhang D."/>
            <person name="Sun W.H."/>
            <person name="Liu D.K."/>
            <person name="Li Y."/>
            <person name="Chen G.Z."/>
            <person name="Liu X.D."/>
            <person name="Liao X.Y."/>
            <person name="Jiang Y.T."/>
            <person name="Yu X."/>
            <person name="Hao Y."/>
            <person name="Huang J."/>
            <person name="Zhao X.W."/>
            <person name="Ke S."/>
            <person name="Chen Y.Y."/>
            <person name="Wu W.L."/>
            <person name="Hsu J.L."/>
            <person name="Lin Y.F."/>
            <person name="Huang M.D."/>
            <person name="Li C.Y."/>
            <person name="Huang L."/>
            <person name="Wang Z.W."/>
            <person name="Zhao X."/>
            <person name="Zhong W.Y."/>
            <person name="Peng D.H."/>
            <person name="Ahmad S."/>
            <person name="Lan S."/>
            <person name="Zhang J.S."/>
            <person name="Tsai W.C."/>
            <person name="Van de Peer Y."/>
            <person name="Liu Z.J."/>
        </authorList>
    </citation>
    <scope>NUCLEOTIDE SEQUENCE</scope>
    <source>
        <strain evidence="1">CP</strain>
    </source>
</reference>